<keyword evidence="2 11" id="KW-0285">Flavoprotein</keyword>
<feature type="active site" description="Proton acceptor" evidence="8">
    <location>
        <position position="437"/>
    </location>
</feature>
<feature type="binding site" evidence="9">
    <location>
        <position position="48"/>
    </location>
    <ligand>
        <name>FAD</name>
        <dbReference type="ChEBI" id="CHEBI:57692"/>
    </ligand>
</feature>
<comment type="caution">
    <text evidence="14">The sequence shown here is derived from an EMBL/GenBank/DDBJ whole genome shotgun (WGS) entry which is preliminary data.</text>
</comment>
<evidence type="ECO:0000256" key="7">
    <source>
        <dbReference type="ARBA" id="ARBA00023284"/>
    </source>
</evidence>
<dbReference type="EC" id="1.8.1.15" evidence="14"/>
<dbReference type="Pfam" id="PF07992">
    <property type="entry name" value="Pyr_redox_2"/>
    <property type="match status" value="1"/>
</dbReference>
<dbReference type="Gene3D" id="3.50.50.60">
    <property type="entry name" value="FAD/NAD(P)-binding domain"/>
    <property type="match status" value="2"/>
</dbReference>
<dbReference type="SUPFAM" id="SSF55424">
    <property type="entry name" value="FAD/NAD-linked reductases, dimerisation (C-terminal) domain"/>
    <property type="match status" value="1"/>
</dbReference>
<evidence type="ECO:0000256" key="9">
    <source>
        <dbReference type="PIRSR" id="PIRSR000350-3"/>
    </source>
</evidence>
<evidence type="ECO:0000256" key="4">
    <source>
        <dbReference type="ARBA" id="ARBA00022857"/>
    </source>
</evidence>
<reference evidence="14 15" key="1">
    <citation type="submission" date="2016-09" db="EMBL/GenBank/DDBJ databases">
        <title>Pseudonocardia autotrophica DSM535, a candidate organism with high potential of specific P450 cytochromes.</title>
        <authorList>
            <person name="Grumaz C."/>
            <person name="Vainshtein Y."/>
            <person name="Kirstahler P."/>
            <person name="Sohn K."/>
        </authorList>
    </citation>
    <scope>NUCLEOTIDE SEQUENCE [LARGE SCALE GENOMIC DNA]</scope>
    <source>
        <strain evidence="14 15">DSM 535</strain>
    </source>
</reference>
<keyword evidence="9" id="KW-0547">Nucleotide-binding</keyword>
<dbReference type="GO" id="GO:0050627">
    <property type="term" value="F:mycothione reductase [NAD(P)H] activity"/>
    <property type="evidence" value="ECO:0007669"/>
    <property type="project" value="UniProtKB-EC"/>
</dbReference>
<feature type="domain" description="Pyridine nucleotide-disulphide oxidoreductase dimerisation" evidence="12">
    <location>
        <begin position="339"/>
        <end position="447"/>
    </location>
</feature>
<evidence type="ECO:0000256" key="8">
    <source>
        <dbReference type="PIRSR" id="PIRSR000350-2"/>
    </source>
</evidence>
<keyword evidence="7 11" id="KW-0676">Redox-active center</keyword>
<feature type="binding site" evidence="9">
    <location>
        <position position="199"/>
    </location>
    <ligand>
        <name>NAD(+)</name>
        <dbReference type="ChEBI" id="CHEBI:57540"/>
    </ligand>
</feature>
<evidence type="ECO:0000259" key="12">
    <source>
        <dbReference type="Pfam" id="PF02852"/>
    </source>
</evidence>
<evidence type="ECO:0000256" key="2">
    <source>
        <dbReference type="ARBA" id="ARBA00022630"/>
    </source>
</evidence>
<dbReference type="GO" id="GO:0000166">
    <property type="term" value="F:nucleotide binding"/>
    <property type="evidence" value="ECO:0007669"/>
    <property type="project" value="UniProtKB-KW"/>
</dbReference>
<dbReference type="InterPro" id="IPR023753">
    <property type="entry name" value="FAD/NAD-binding_dom"/>
</dbReference>
<evidence type="ECO:0000259" key="13">
    <source>
        <dbReference type="Pfam" id="PF07992"/>
    </source>
</evidence>
<dbReference type="Gene3D" id="3.30.390.30">
    <property type="match status" value="1"/>
</dbReference>
<evidence type="ECO:0000313" key="14">
    <source>
        <dbReference type="EMBL" id="OSY40107.1"/>
    </source>
</evidence>
<evidence type="ECO:0000256" key="5">
    <source>
        <dbReference type="ARBA" id="ARBA00023002"/>
    </source>
</evidence>
<dbReference type="InterPro" id="IPR001100">
    <property type="entry name" value="Pyr_nuc-diS_OxRdtase"/>
</dbReference>
<evidence type="ECO:0000313" key="15">
    <source>
        <dbReference type="Proteomes" id="UP000194360"/>
    </source>
</evidence>
<keyword evidence="4" id="KW-0521">NADP</keyword>
<keyword evidence="6" id="KW-1015">Disulfide bond</keyword>
<feature type="domain" description="FAD/NAD(P)-binding" evidence="13">
    <location>
        <begin position="5"/>
        <end position="310"/>
    </location>
</feature>
<gene>
    <name evidence="14" type="primary">mtr_2</name>
    <name evidence="14" type="ORF">BG845_02930</name>
</gene>
<feature type="binding site" evidence="9">
    <location>
        <position position="303"/>
    </location>
    <ligand>
        <name>FAD</name>
        <dbReference type="ChEBI" id="CHEBI:57692"/>
    </ligand>
</feature>
<keyword evidence="9" id="KW-0520">NAD</keyword>
<feature type="binding site" evidence="9">
    <location>
        <begin position="176"/>
        <end position="183"/>
    </location>
    <ligand>
        <name>NAD(+)</name>
        <dbReference type="ChEBI" id="CHEBI:57540"/>
    </ligand>
</feature>
<evidence type="ECO:0000256" key="11">
    <source>
        <dbReference type="RuleBase" id="RU003691"/>
    </source>
</evidence>
<dbReference type="InterPro" id="IPR016156">
    <property type="entry name" value="FAD/NAD-linked_Rdtase_dimer_sf"/>
</dbReference>
<keyword evidence="3 9" id="KW-0274">FAD</keyword>
<dbReference type="PROSITE" id="PS00076">
    <property type="entry name" value="PYRIDINE_REDOX_1"/>
    <property type="match status" value="1"/>
</dbReference>
<dbReference type="Pfam" id="PF02852">
    <property type="entry name" value="Pyr_redox_dim"/>
    <property type="match status" value="1"/>
</dbReference>
<accession>A0A1Y2MZ44</accession>
<keyword evidence="15" id="KW-1185">Reference proteome</keyword>
<evidence type="ECO:0000256" key="10">
    <source>
        <dbReference type="PIRSR" id="PIRSR000350-4"/>
    </source>
</evidence>
<comment type="similarity">
    <text evidence="1 11">Belongs to the class-I pyridine nucleotide-disulfide oxidoreductase family.</text>
</comment>
<evidence type="ECO:0000256" key="1">
    <source>
        <dbReference type="ARBA" id="ARBA00007532"/>
    </source>
</evidence>
<protein>
    <submittedName>
        <fullName evidence="14">Mycothione reductase</fullName>
        <ecNumber evidence="14">1.8.1.15</ecNumber>
    </submittedName>
</protein>
<dbReference type="PRINTS" id="PR00368">
    <property type="entry name" value="FADPNR"/>
</dbReference>
<dbReference type="EMBL" id="MIGB01000014">
    <property type="protein sequence ID" value="OSY40107.1"/>
    <property type="molecule type" value="Genomic_DNA"/>
</dbReference>
<evidence type="ECO:0000256" key="6">
    <source>
        <dbReference type="ARBA" id="ARBA00023157"/>
    </source>
</evidence>
<organism evidence="14 15">
    <name type="scientific">Pseudonocardia autotrophica</name>
    <name type="common">Amycolata autotrophica</name>
    <name type="synonym">Nocardia autotrophica</name>
    <dbReference type="NCBI Taxonomy" id="2074"/>
    <lineage>
        <taxon>Bacteria</taxon>
        <taxon>Bacillati</taxon>
        <taxon>Actinomycetota</taxon>
        <taxon>Actinomycetes</taxon>
        <taxon>Pseudonocardiales</taxon>
        <taxon>Pseudonocardiaceae</taxon>
        <taxon>Pseudonocardia</taxon>
    </lineage>
</organism>
<dbReference type="OrthoDB" id="4678789at2"/>
<dbReference type="Proteomes" id="UP000194360">
    <property type="component" value="Unassembled WGS sequence"/>
</dbReference>
<dbReference type="InterPro" id="IPR004099">
    <property type="entry name" value="Pyr_nucl-diS_OxRdtase_dimer"/>
</dbReference>
<dbReference type="PRINTS" id="PR00411">
    <property type="entry name" value="PNDRDTASEI"/>
</dbReference>
<dbReference type="PANTHER" id="PTHR43014:SF5">
    <property type="entry name" value="GLUTATHIONE REDUCTASE (NADPH)"/>
    <property type="match status" value="1"/>
</dbReference>
<name>A0A1Y2MZ44_PSEAH</name>
<dbReference type="PIRSF" id="PIRSF000350">
    <property type="entry name" value="Mercury_reductase_MerA"/>
    <property type="match status" value="1"/>
</dbReference>
<comment type="cofactor">
    <cofactor evidence="9">
        <name>FAD</name>
        <dbReference type="ChEBI" id="CHEBI:57692"/>
    </cofactor>
    <text evidence="9">Binds 1 FAD per subunit.</text>
</comment>
<dbReference type="PANTHER" id="PTHR43014">
    <property type="entry name" value="MERCURIC REDUCTASE"/>
    <property type="match status" value="1"/>
</dbReference>
<dbReference type="STRING" id="2074.BG845_02930"/>
<dbReference type="InterPro" id="IPR012999">
    <property type="entry name" value="Pyr_OxRdtase_I_AS"/>
</dbReference>
<keyword evidence="5 11" id="KW-0560">Oxidoreductase</keyword>
<dbReference type="InterPro" id="IPR036188">
    <property type="entry name" value="FAD/NAD-bd_sf"/>
</dbReference>
<sequence>MAHHDLAVVGTGSGNTIVDERFAGLDVVHVEATRFGGTCLNVGCIPTKMLAHTAEIAESVRTASRLGIDARIDRIRWRDIVDRVYGRLDPIGDDGREYRSEHGTVHIGHARFTGPRAMTVELAEGGTTAFTADRIVLATGGRPVVPPPVADSGVPFDTSDTIMRIGELPRHLAVLGGGYIAAELAHVFGGLGCEVTIVELADTLLDGMDETVTERFTAAARERFDVRTGRSVERVTGSAGDVRLHLDDGTQVRADRLLVAAGRIPNGDRMDLAAGGVATHDDGRVRVDRHGRTTADGVWALGDVSTPHPLKHVANHEATIVAHNLAHPDDLRTVDHDRVPAAVFASPQVGTVGRTGQQCRAEGLAHRTGLHEYGDVAYGWAMEEQRGFCKIITSPDGTLLGAHVLGPQASVLVQQLVQAMALGTTAQQLADVQYWIHPALSEVVENALRDAQ</sequence>
<dbReference type="SUPFAM" id="SSF51905">
    <property type="entry name" value="FAD/NAD(P)-binding domain"/>
    <property type="match status" value="1"/>
</dbReference>
<proteinExistence type="inferred from homology"/>
<dbReference type="AlphaFoldDB" id="A0A1Y2MZ44"/>
<dbReference type="RefSeq" id="WP_085913171.1">
    <property type="nucleotide sequence ID" value="NZ_AP018920.1"/>
</dbReference>
<feature type="disulfide bond" description="Redox-active" evidence="10">
    <location>
        <begin position="39"/>
        <end position="44"/>
    </location>
</feature>
<dbReference type="NCBIfam" id="NF005884">
    <property type="entry name" value="PRK07846.1"/>
    <property type="match status" value="1"/>
</dbReference>
<feature type="binding site" evidence="9">
    <location>
        <position position="262"/>
    </location>
    <ligand>
        <name>NAD(+)</name>
        <dbReference type="ChEBI" id="CHEBI:57540"/>
    </ligand>
</feature>
<evidence type="ECO:0000256" key="3">
    <source>
        <dbReference type="ARBA" id="ARBA00022827"/>
    </source>
</evidence>